<dbReference type="InterPro" id="IPR036259">
    <property type="entry name" value="MFS_trans_sf"/>
</dbReference>
<evidence type="ECO:0000256" key="1">
    <source>
        <dbReference type="SAM" id="MobiDB-lite"/>
    </source>
</evidence>
<dbReference type="EMBL" id="BTSX01000005">
    <property type="protein sequence ID" value="GMT01011.1"/>
    <property type="molecule type" value="Genomic_DNA"/>
</dbReference>
<feature type="transmembrane region" description="Helical" evidence="2">
    <location>
        <begin position="152"/>
        <end position="174"/>
    </location>
</feature>
<feature type="transmembrane region" description="Helical" evidence="2">
    <location>
        <begin position="273"/>
        <end position="296"/>
    </location>
</feature>
<proteinExistence type="predicted"/>
<dbReference type="Proteomes" id="UP001432027">
    <property type="component" value="Unassembled WGS sequence"/>
</dbReference>
<keyword evidence="2" id="KW-1133">Transmembrane helix</keyword>
<evidence type="ECO:0000256" key="2">
    <source>
        <dbReference type="SAM" id="Phobius"/>
    </source>
</evidence>
<feature type="compositionally biased region" description="Low complexity" evidence="1">
    <location>
        <begin position="438"/>
        <end position="455"/>
    </location>
</feature>
<reference evidence="3" key="1">
    <citation type="submission" date="2023-10" db="EMBL/GenBank/DDBJ databases">
        <title>Genome assembly of Pristionchus species.</title>
        <authorList>
            <person name="Yoshida K."/>
            <person name="Sommer R.J."/>
        </authorList>
    </citation>
    <scope>NUCLEOTIDE SEQUENCE</scope>
    <source>
        <strain evidence="3">RS0144</strain>
    </source>
</reference>
<sequence>MSGGDLSGIERGSLGSRGSLPSCSTATRVHGGAIGSANQGATWPLPSTCAPISQLWFGCQVHSTRVLVWSQLVLAVIAAVLLMSIARGTLDPSRLDWVVDQPKDSIDYDDSPTMVNDSTESDRVEIPNTDSPARSRRSIISDWNEVKRRREWGTIMAGVAYFYLGSIFFAWWGVQAAEARGMREEATDGECRTTANARDGSRCGGWLSRWVSGASVRRATTTLLLVPWLLSVLSLFVPLLLMTIYLISQPCYYITRREMDSLTYWGYEIWFKYIPLMVVWIISLYFFFGCAMAFVFTWRRSDGRFGGTVYGTYNGLRRGPPPRGVPLRESAAAASFSWTFRSTKDRYRITNKDGDLNKSTYSMASNRSYKSTRNPTLRGYTRKTDDMDVSLMSEENYAAGDSLERNYNNNCYGGQGYNSSSSLAPAGPYICTLTTISNTSPSRRMSSSEQMRASRGFAAYSGAGVSRSPLEPVEEEEYTPTPEKTAENADLRM</sequence>
<protein>
    <submittedName>
        <fullName evidence="3">Uncharacterized protein</fullName>
    </submittedName>
</protein>
<evidence type="ECO:0000313" key="3">
    <source>
        <dbReference type="EMBL" id="GMT01011.1"/>
    </source>
</evidence>
<organism evidence="3 4">
    <name type="scientific">Pristionchus entomophagus</name>
    <dbReference type="NCBI Taxonomy" id="358040"/>
    <lineage>
        <taxon>Eukaryota</taxon>
        <taxon>Metazoa</taxon>
        <taxon>Ecdysozoa</taxon>
        <taxon>Nematoda</taxon>
        <taxon>Chromadorea</taxon>
        <taxon>Rhabditida</taxon>
        <taxon>Rhabditina</taxon>
        <taxon>Diplogasteromorpha</taxon>
        <taxon>Diplogasteroidea</taxon>
        <taxon>Neodiplogasteridae</taxon>
        <taxon>Pristionchus</taxon>
    </lineage>
</organism>
<keyword evidence="4" id="KW-1185">Reference proteome</keyword>
<feature type="transmembrane region" description="Helical" evidence="2">
    <location>
        <begin position="223"/>
        <end position="247"/>
    </location>
</feature>
<feature type="compositionally biased region" description="Basic and acidic residues" evidence="1">
    <location>
        <begin position="484"/>
        <end position="493"/>
    </location>
</feature>
<keyword evidence="2" id="KW-0812">Transmembrane</keyword>
<feature type="region of interest" description="Disordered" evidence="1">
    <location>
        <begin position="438"/>
        <end position="493"/>
    </location>
</feature>
<feature type="region of interest" description="Disordered" evidence="1">
    <location>
        <begin position="108"/>
        <end position="133"/>
    </location>
</feature>
<dbReference type="AlphaFoldDB" id="A0AAV5U3E8"/>
<keyword evidence="2" id="KW-0472">Membrane</keyword>
<comment type="caution">
    <text evidence="3">The sequence shown here is derived from an EMBL/GenBank/DDBJ whole genome shotgun (WGS) entry which is preliminary data.</text>
</comment>
<evidence type="ECO:0000313" key="4">
    <source>
        <dbReference type="Proteomes" id="UP001432027"/>
    </source>
</evidence>
<feature type="transmembrane region" description="Helical" evidence="2">
    <location>
        <begin position="66"/>
        <end position="86"/>
    </location>
</feature>
<name>A0AAV5U3E8_9BILA</name>
<feature type="region of interest" description="Disordered" evidence="1">
    <location>
        <begin position="1"/>
        <end position="22"/>
    </location>
</feature>
<dbReference type="SUPFAM" id="SSF103473">
    <property type="entry name" value="MFS general substrate transporter"/>
    <property type="match status" value="1"/>
</dbReference>
<gene>
    <name evidence="3" type="ORF">PENTCL1PPCAC_23185</name>
</gene>
<feature type="compositionally biased region" description="Low complexity" evidence="1">
    <location>
        <begin position="7"/>
        <end position="22"/>
    </location>
</feature>
<accession>A0AAV5U3E8</accession>